<dbReference type="Proteomes" id="UP000238261">
    <property type="component" value="Unassembled WGS sequence"/>
</dbReference>
<gene>
    <name evidence="2" type="ORF">XhyaCFBP1156_17900</name>
</gene>
<feature type="region of interest" description="Disordered" evidence="1">
    <location>
        <begin position="1"/>
        <end position="32"/>
    </location>
</feature>
<protein>
    <recommendedName>
        <fullName evidence="4">4-hydroxyphenylacetate catabolism regulator HpaA</fullName>
    </recommendedName>
</protein>
<keyword evidence="3" id="KW-1185">Reference proteome</keyword>
<feature type="compositionally biased region" description="Polar residues" evidence="1">
    <location>
        <begin position="10"/>
        <end position="25"/>
    </location>
</feature>
<sequence>MIKPRIGRSARSSSPGICADETQSPAHAAAADHAHGCGEDTIAWTHVAGAARLPPSWRRRRRLVAGRQVDDEGEMPEHPELQHDPDQAIDAAALQAHAGGQQQQHGQSDSRHSPGGSQARHAAAAVSEPTQSATAPAAAAPLAGVDSALEELLQRCRGEPSDLAQPALAQALLRLRDGVLDRALPASFNMATWTLLREHLTRAAPAAAAPAQTLQQVRTQLLQLVRPAADMPTAAAQSLHLLLPLLLLHAERPRRGRHLQRTLAMLDTLCAGMEGVRA</sequence>
<reference evidence="3" key="1">
    <citation type="submission" date="2016-08" db="EMBL/GenBank/DDBJ databases">
        <authorList>
            <person name="Merda D."/>
            <person name="Briand M."/>
            <person name="Taghouti G."/>
            <person name="Carrere S."/>
            <person name="Gouzy J."/>
            <person name="Portier P."/>
            <person name="Jacques M.-A."/>
            <person name="Fischer-Le Saux M."/>
        </authorList>
    </citation>
    <scope>NUCLEOTIDE SEQUENCE [LARGE SCALE GENOMIC DNA]</scope>
    <source>
        <strain evidence="3">CFBP1156</strain>
    </source>
</reference>
<dbReference type="RefSeq" id="WP_046979750.1">
    <property type="nucleotide sequence ID" value="NZ_JBHRWS010000001.1"/>
</dbReference>
<dbReference type="AlphaFoldDB" id="A0A2S7ERF2"/>
<organism evidence="2 3">
    <name type="scientific">Xanthomonas hyacinthi</name>
    <dbReference type="NCBI Taxonomy" id="56455"/>
    <lineage>
        <taxon>Bacteria</taxon>
        <taxon>Pseudomonadati</taxon>
        <taxon>Pseudomonadota</taxon>
        <taxon>Gammaproteobacteria</taxon>
        <taxon>Lysobacterales</taxon>
        <taxon>Lysobacteraceae</taxon>
        <taxon>Xanthomonas</taxon>
    </lineage>
</organism>
<feature type="region of interest" description="Disordered" evidence="1">
    <location>
        <begin position="95"/>
        <end position="139"/>
    </location>
</feature>
<accession>A0A2S7ERF2</accession>
<evidence type="ECO:0000256" key="1">
    <source>
        <dbReference type="SAM" id="MobiDB-lite"/>
    </source>
</evidence>
<evidence type="ECO:0000313" key="2">
    <source>
        <dbReference type="EMBL" id="PPU95656.1"/>
    </source>
</evidence>
<feature type="compositionally biased region" description="Low complexity" evidence="1">
    <location>
        <begin position="95"/>
        <end position="107"/>
    </location>
</feature>
<comment type="caution">
    <text evidence="2">The sequence shown here is derived from an EMBL/GenBank/DDBJ whole genome shotgun (WGS) entry which is preliminary data.</text>
</comment>
<proteinExistence type="predicted"/>
<evidence type="ECO:0008006" key="4">
    <source>
        <dbReference type="Google" id="ProtNLM"/>
    </source>
</evidence>
<evidence type="ECO:0000313" key="3">
    <source>
        <dbReference type="Proteomes" id="UP000238261"/>
    </source>
</evidence>
<dbReference type="EMBL" id="MDEG01000024">
    <property type="protein sequence ID" value="PPU95656.1"/>
    <property type="molecule type" value="Genomic_DNA"/>
</dbReference>
<name>A0A2S7ERF2_9XANT</name>